<dbReference type="Gene3D" id="3.30.750.24">
    <property type="entry name" value="STAS domain"/>
    <property type="match status" value="1"/>
</dbReference>
<dbReference type="InterPro" id="IPR036890">
    <property type="entry name" value="HATPase_C_sf"/>
</dbReference>
<protein>
    <submittedName>
        <fullName evidence="2">Sulfate transporter</fullName>
    </submittedName>
</protein>
<dbReference type="PANTHER" id="PTHR35526:SF3">
    <property type="entry name" value="ANTI-SIGMA-F FACTOR RSBW"/>
    <property type="match status" value="1"/>
</dbReference>
<dbReference type="RefSeq" id="WP_065013326.1">
    <property type="nucleotide sequence ID" value="NZ_LZKJ01000049.1"/>
</dbReference>
<comment type="caution">
    <text evidence="2">The sequence shown here is derived from an EMBL/GenBank/DDBJ whole genome shotgun (WGS) entry which is preliminary data.</text>
</comment>
<dbReference type="Pfam" id="PF01740">
    <property type="entry name" value="STAS"/>
    <property type="match status" value="1"/>
</dbReference>
<accession>A0A1A2ZKA9</accession>
<gene>
    <name evidence="2" type="ORF">A5707_14905</name>
</gene>
<dbReference type="InterPro" id="IPR002645">
    <property type="entry name" value="STAS_dom"/>
</dbReference>
<dbReference type="CDD" id="cd07043">
    <property type="entry name" value="STAS_anti-anti-sigma_factors"/>
    <property type="match status" value="1"/>
</dbReference>
<proteinExistence type="predicted"/>
<dbReference type="InterPro" id="IPR050267">
    <property type="entry name" value="Anti-sigma-factor_SerPK"/>
</dbReference>
<name>A0A1A2ZKA9_9MYCO</name>
<dbReference type="PROSITE" id="PS50801">
    <property type="entry name" value="STAS"/>
    <property type="match status" value="1"/>
</dbReference>
<dbReference type="InterPro" id="IPR036513">
    <property type="entry name" value="STAS_dom_sf"/>
</dbReference>
<dbReference type="AlphaFoldDB" id="A0A1A2ZKA9"/>
<evidence type="ECO:0000313" key="3">
    <source>
        <dbReference type="Proteomes" id="UP000093592"/>
    </source>
</evidence>
<organism evidence="2 3">
    <name type="scientific">Mycobacterium kyorinense</name>
    <dbReference type="NCBI Taxonomy" id="487514"/>
    <lineage>
        <taxon>Bacteria</taxon>
        <taxon>Bacillati</taxon>
        <taxon>Actinomycetota</taxon>
        <taxon>Actinomycetes</taxon>
        <taxon>Mycobacteriales</taxon>
        <taxon>Mycobacteriaceae</taxon>
        <taxon>Mycobacterium</taxon>
    </lineage>
</organism>
<evidence type="ECO:0000259" key="1">
    <source>
        <dbReference type="PROSITE" id="PS50801"/>
    </source>
</evidence>
<sequence length="252" mass="26825">MARYASELAVSSDTVATACLLTIDGVLDSSTYLKLRDAIIKAALDEPRAVLVDVNALDVPASSAWSVFTSARWHVSTWPDVPIVLVCGDADRRTTISRIGVTRYVPVHATVEAALNALPVEGRQARRRARVELPASLASLRRARDLVGEYLTAWSQTELIPVATVVVNVFVENVLQHTASTPVLVLETNGATVTVSVQDCSTTPAARREDPFRGGERVSGLAIVAAVSCAWGSTPTPSGKAVWAVVGPENKL</sequence>
<dbReference type="EMBL" id="LZKJ01000049">
    <property type="protein sequence ID" value="OBI50695.1"/>
    <property type="molecule type" value="Genomic_DNA"/>
</dbReference>
<dbReference type="SUPFAM" id="SSF52091">
    <property type="entry name" value="SpoIIaa-like"/>
    <property type="match status" value="1"/>
</dbReference>
<dbReference type="Proteomes" id="UP000093592">
    <property type="component" value="Unassembled WGS sequence"/>
</dbReference>
<feature type="domain" description="STAS" evidence="1">
    <location>
        <begin position="8"/>
        <end position="118"/>
    </location>
</feature>
<evidence type="ECO:0000313" key="2">
    <source>
        <dbReference type="EMBL" id="OBI50695.1"/>
    </source>
</evidence>
<dbReference type="PANTHER" id="PTHR35526">
    <property type="entry name" value="ANTI-SIGMA-F FACTOR RSBW-RELATED"/>
    <property type="match status" value="1"/>
</dbReference>
<reference evidence="3" key="1">
    <citation type="submission" date="2016-06" db="EMBL/GenBank/DDBJ databases">
        <authorList>
            <person name="Sutton G."/>
            <person name="Brinkac L."/>
            <person name="Sanka R."/>
            <person name="Adams M."/>
            <person name="Lau E."/>
            <person name="Sam S."/>
            <person name="Sreng N."/>
            <person name="Him V."/>
            <person name="Kerleguer A."/>
            <person name="Cheng S."/>
        </authorList>
    </citation>
    <scope>NUCLEOTIDE SEQUENCE [LARGE SCALE GENOMIC DNA]</scope>
    <source>
        <strain evidence="3">E861</strain>
    </source>
</reference>
<dbReference type="Gene3D" id="3.30.565.10">
    <property type="entry name" value="Histidine kinase-like ATPase, C-terminal domain"/>
    <property type="match status" value="1"/>
</dbReference>